<reference evidence="2 3" key="1">
    <citation type="journal article" date="2011" name="BMC Genomics">
        <title>Insight into cross-talk between intra-amoebal pathogens.</title>
        <authorList>
            <person name="Gimenez G."/>
            <person name="Bertelli C."/>
            <person name="Moliner C."/>
            <person name="Robert C."/>
            <person name="Raoult D."/>
            <person name="Fournier P.E."/>
            <person name="Greub G."/>
        </authorList>
    </citation>
    <scope>NUCLEOTIDE SEQUENCE [LARGE SCALE GENOMIC DNA]</scope>
    <source>
        <strain evidence="2 3">LLAP12</strain>
    </source>
</reference>
<organism evidence="2 3">
    <name type="scientific">Legionella drancourtii LLAP12</name>
    <dbReference type="NCBI Taxonomy" id="658187"/>
    <lineage>
        <taxon>Bacteria</taxon>
        <taxon>Pseudomonadati</taxon>
        <taxon>Pseudomonadota</taxon>
        <taxon>Gammaproteobacteria</taxon>
        <taxon>Legionellales</taxon>
        <taxon>Legionellaceae</taxon>
        <taxon>Legionella</taxon>
    </lineage>
</organism>
<sequence>MGLGLSHYLGIDDIISGIWIGAVVLSSSLWTVDILKRKNIHFPYLKLLIVFSFYFFTILPLYRTGMIGIDGNTLWKMDKLALGIVIGSISFLIGVFADLFLRALNDCKVFFYFQRLILPISCLVFTTTIFYLITR</sequence>
<protein>
    <submittedName>
        <fullName evidence="2">Uncharacterized protein</fullName>
    </submittedName>
</protein>
<feature type="transmembrane region" description="Helical" evidence="1">
    <location>
        <begin position="82"/>
        <end position="104"/>
    </location>
</feature>
<proteinExistence type="predicted"/>
<evidence type="ECO:0000313" key="3">
    <source>
        <dbReference type="Proteomes" id="UP000002770"/>
    </source>
</evidence>
<feature type="transmembrane region" description="Helical" evidence="1">
    <location>
        <begin position="116"/>
        <end position="133"/>
    </location>
</feature>
<feature type="transmembrane region" description="Helical" evidence="1">
    <location>
        <begin position="44"/>
        <end position="62"/>
    </location>
</feature>
<evidence type="ECO:0000313" key="2">
    <source>
        <dbReference type="EMBL" id="EHL31200.1"/>
    </source>
</evidence>
<dbReference type="STRING" id="658187.LDG_6660"/>
<keyword evidence="1" id="KW-1133">Transmembrane helix</keyword>
<evidence type="ECO:0000256" key="1">
    <source>
        <dbReference type="SAM" id="Phobius"/>
    </source>
</evidence>
<name>G9EN39_9GAMM</name>
<dbReference type="InParanoid" id="G9EN39"/>
<feature type="transmembrane region" description="Helical" evidence="1">
    <location>
        <begin position="14"/>
        <end position="32"/>
    </location>
</feature>
<gene>
    <name evidence="2" type="ORF">LDG_6660</name>
</gene>
<keyword evidence="1" id="KW-0472">Membrane</keyword>
<accession>G9EN39</accession>
<keyword evidence="1" id="KW-0812">Transmembrane</keyword>
<dbReference type="AlphaFoldDB" id="G9EN39"/>
<dbReference type="EMBL" id="JH413817">
    <property type="protein sequence ID" value="EHL31200.1"/>
    <property type="molecule type" value="Genomic_DNA"/>
</dbReference>
<dbReference type="HOGENOM" id="CLU_1883166_0_0_6"/>
<dbReference type="Proteomes" id="UP000002770">
    <property type="component" value="Unassembled WGS sequence"/>
</dbReference>
<keyword evidence="3" id="KW-1185">Reference proteome</keyword>